<organism evidence="3 4">
    <name type="scientific">Cytospora chrysosperma</name>
    <name type="common">Cytospora canker fungus</name>
    <name type="synonym">Sphaeria chrysosperma</name>
    <dbReference type="NCBI Taxonomy" id="252740"/>
    <lineage>
        <taxon>Eukaryota</taxon>
        <taxon>Fungi</taxon>
        <taxon>Dikarya</taxon>
        <taxon>Ascomycota</taxon>
        <taxon>Pezizomycotina</taxon>
        <taxon>Sordariomycetes</taxon>
        <taxon>Sordariomycetidae</taxon>
        <taxon>Diaporthales</taxon>
        <taxon>Cytosporaceae</taxon>
        <taxon>Cytospora</taxon>
    </lineage>
</organism>
<keyword evidence="2" id="KW-0472">Membrane</keyword>
<evidence type="ECO:0000313" key="3">
    <source>
        <dbReference type="EMBL" id="ROV99668.1"/>
    </source>
</evidence>
<dbReference type="Proteomes" id="UP000284375">
    <property type="component" value="Unassembled WGS sequence"/>
</dbReference>
<evidence type="ECO:0008006" key="5">
    <source>
        <dbReference type="Google" id="ProtNLM"/>
    </source>
</evidence>
<feature type="compositionally biased region" description="Basic and acidic residues" evidence="1">
    <location>
        <begin position="237"/>
        <end position="253"/>
    </location>
</feature>
<feature type="region of interest" description="Disordered" evidence="1">
    <location>
        <begin position="236"/>
        <end position="260"/>
    </location>
</feature>
<evidence type="ECO:0000256" key="1">
    <source>
        <dbReference type="SAM" id="MobiDB-lite"/>
    </source>
</evidence>
<comment type="caution">
    <text evidence="3">The sequence shown here is derived from an EMBL/GenBank/DDBJ whole genome shotgun (WGS) entry which is preliminary data.</text>
</comment>
<name>A0A423W8H1_CYTCH</name>
<sequence length="414" mass="42608">MNDINVLISNGTCYYGVGMESSDNVIPCGNAANDVYPCCQAGDFCLEYNVCYNANYSTTYLAGCTDPKFGRSCPVKDHSNQQLLGLVQCAGTDTSDGNVLWSGCPGPATRTALGQPSVCDCTGTADGLLYAPTSLAAVASLPTRAGEAISFAEGHTPSRITVASITVTSSVYDGTMTSATSSPTSISIPTSGVTDPQDLSTGAKAGIGVGAAALGLAALGLVLWFSTWYRRKHTKISGREASSEHAAATDRDGLATSPPTHHMIPGYCYNGEAGSTTGSVPPSYNSPAWPGYSGFKSELPADSERGLRSELPAEELAIESAMNMQGPSSPSTPPLLTPEPGSPAHHLTAGTLTSISDVSSILSGSPPTQSGQWPRDASPAGGDRGENRGQMTPISEVHGDIEGMETLGPVESLE</sequence>
<dbReference type="AlphaFoldDB" id="A0A423W8H1"/>
<reference evidence="3 4" key="1">
    <citation type="submission" date="2015-09" db="EMBL/GenBank/DDBJ databases">
        <title>Host preference determinants of Valsa canker pathogens revealed by comparative genomics.</title>
        <authorList>
            <person name="Yin Z."/>
            <person name="Huang L."/>
        </authorList>
    </citation>
    <scope>NUCLEOTIDE SEQUENCE [LARGE SCALE GENOMIC DNA]</scope>
    <source>
        <strain evidence="3 4">YSFL</strain>
    </source>
</reference>
<gene>
    <name evidence="3" type="ORF">VSDG_02983</name>
</gene>
<evidence type="ECO:0000313" key="4">
    <source>
        <dbReference type="Proteomes" id="UP000284375"/>
    </source>
</evidence>
<dbReference type="EMBL" id="LJZO01000010">
    <property type="protein sequence ID" value="ROV99668.1"/>
    <property type="molecule type" value="Genomic_DNA"/>
</dbReference>
<keyword evidence="2" id="KW-1133">Transmembrane helix</keyword>
<dbReference type="STRING" id="252740.A0A423W8H1"/>
<accession>A0A423W8H1</accession>
<keyword evidence="4" id="KW-1185">Reference proteome</keyword>
<feature type="compositionally biased region" description="Low complexity" evidence="1">
    <location>
        <begin position="351"/>
        <end position="365"/>
    </location>
</feature>
<feature type="compositionally biased region" description="Pro residues" evidence="1">
    <location>
        <begin position="330"/>
        <end position="341"/>
    </location>
</feature>
<feature type="region of interest" description="Disordered" evidence="1">
    <location>
        <begin position="322"/>
        <end position="414"/>
    </location>
</feature>
<keyword evidence="2" id="KW-0812">Transmembrane</keyword>
<dbReference type="OrthoDB" id="4148662at2759"/>
<evidence type="ECO:0000256" key="2">
    <source>
        <dbReference type="SAM" id="Phobius"/>
    </source>
</evidence>
<feature type="transmembrane region" description="Helical" evidence="2">
    <location>
        <begin position="205"/>
        <end position="229"/>
    </location>
</feature>
<proteinExistence type="predicted"/>
<protein>
    <recommendedName>
        <fullName evidence="5">Mid2 domain-containing protein</fullName>
    </recommendedName>
</protein>